<dbReference type="AlphaFoldDB" id="A0A6G1L0W8"/>
<evidence type="ECO:0000313" key="2">
    <source>
        <dbReference type="EMBL" id="KAF2766507.1"/>
    </source>
</evidence>
<name>A0A6G1L0W8_9PEZI</name>
<gene>
    <name evidence="2" type="ORF">EJ03DRAFT_330001</name>
</gene>
<organism evidence="2 3">
    <name type="scientific">Teratosphaeria nubilosa</name>
    <dbReference type="NCBI Taxonomy" id="161662"/>
    <lineage>
        <taxon>Eukaryota</taxon>
        <taxon>Fungi</taxon>
        <taxon>Dikarya</taxon>
        <taxon>Ascomycota</taxon>
        <taxon>Pezizomycotina</taxon>
        <taxon>Dothideomycetes</taxon>
        <taxon>Dothideomycetidae</taxon>
        <taxon>Mycosphaerellales</taxon>
        <taxon>Teratosphaeriaceae</taxon>
        <taxon>Teratosphaeria</taxon>
    </lineage>
</organism>
<protein>
    <submittedName>
        <fullName evidence="2">Uncharacterized protein</fullName>
    </submittedName>
</protein>
<dbReference type="OrthoDB" id="3868692at2759"/>
<dbReference type="Proteomes" id="UP000799436">
    <property type="component" value="Unassembled WGS sequence"/>
</dbReference>
<feature type="transmembrane region" description="Helical" evidence="1">
    <location>
        <begin position="22"/>
        <end position="43"/>
    </location>
</feature>
<feature type="transmembrane region" description="Helical" evidence="1">
    <location>
        <begin position="178"/>
        <end position="199"/>
    </location>
</feature>
<keyword evidence="1" id="KW-0472">Membrane</keyword>
<evidence type="ECO:0000256" key="1">
    <source>
        <dbReference type="SAM" id="Phobius"/>
    </source>
</evidence>
<keyword evidence="1" id="KW-1133">Transmembrane helix</keyword>
<evidence type="ECO:0000313" key="3">
    <source>
        <dbReference type="Proteomes" id="UP000799436"/>
    </source>
</evidence>
<reference evidence="2" key="1">
    <citation type="journal article" date="2020" name="Stud. Mycol.">
        <title>101 Dothideomycetes genomes: a test case for predicting lifestyles and emergence of pathogens.</title>
        <authorList>
            <person name="Haridas S."/>
            <person name="Albert R."/>
            <person name="Binder M."/>
            <person name="Bloem J."/>
            <person name="Labutti K."/>
            <person name="Salamov A."/>
            <person name="Andreopoulos B."/>
            <person name="Baker S."/>
            <person name="Barry K."/>
            <person name="Bills G."/>
            <person name="Bluhm B."/>
            <person name="Cannon C."/>
            <person name="Castanera R."/>
            <person name="Culley D."/>
            <person name="Daum C."/>
            <person name="Ezra D."/>
            <person name="Gonzalez J."/>
            <person name="Henrissat B."/>
            <person name="Kuo A."/>
            <person name="Liang C."/>
            <person name="Lipzen A."/>
            <person name="Lutzoni F."/>
            <person name="Magnuson J."/>
            <person name="Mondo S."/>
            <person name="Nolan M."/>
            <person name="Ohm R."/>
            <person name="Pangilinan J."/>
            <person name="Park H.-J."/>
            <person name="Ramirez L."/>
            <person name="Alfaro M."/>
            <person name="Sun H."/>
            <person name="Tritt A."/>
            <person name="Yoshinaga Y."/>
            <person name="Zwiers L.-H."/>
            <person name="Turgeon B."/>
            <person name="Goodwin S."/>
            <person name="Spatafora J."/>
            <person name="Crous P."/>
            <person name="Grigoriev I."/>
        </authorList>
    </citation>
    <scope>NUCLEOTIDE SEQUENCE</scope>
    <source>
        <strain evidence="2">CBS 116005</strain>
    </source>
</reference>
<proteinExistence type="predicted"/>
<keyword evidence="3" id="KW-1185">Reference proteome</keyword>
<dbReference type="EMBL" id="ML995870">
    <property type="protein sequence ID" value="KAF2766507.1"/>
    <property type="molecule type" value="Genomic_DNA"/>
</dbReference>
<sequence>MDHDSVIDGWKEQWIQRTLPNFVYYALCMTVGLSMLVGLIAILNIRTMRPLRRELAGMTSASDRAGLYSRFDQCTQTACRRHYAVAWAYVVNFMAIATVDMYISMTALTKEAAEHSDSWTWEAILLVATIVGVSTAGFVASFVLVPLAQMLFATWALNRFAQKNGSETLSKYIPMARIYSTHAAQLWAMACFLIMAFWPSFDNTPVRLVRWLILEACVGSACAWIDASTAFNFYSDKLEDFELGNTRLRNILNMFVQTAAAAHMSEKSGDLLPRYEYASEKSSLVVETIETSY</sequence>
<feature type="transmembrane region" description="Helical" evidence="1">
    <location>
        <begin position="124"/>
        <end position="157"/>
    </location>
</feature>
<feature type="transmembrane region" description="Helical" evidence="1">
    <location>
        <begin position="83"/>
        <end position="104"/>
    </location>
</feature>
<keyword evidence="1" id="KW-0812">Transmembrane</keyword>
<accession>A0A6G1L0W8</accession>